<accession>D7MM24</accession>
<gene>
    <name evidence="1" type="ORF">ARALYDRAFT_917756</name>
</gene>
<keyword evidence="2" id="KW-1185">Reference proteome</keyword>
<organism evidence="2">
    <name type="scientific">Arabidopsis lyrata subsp. lyrata</name>
    <name type="common">Lyre-leaved rock-cress</name>
    <dbReference type="NCBI Taxonomy" id="81972"/>
    <lineage>
        <taxon>Eukaryota</taxon>
        <taxon>Viridiplantae</taxon>
        <taxon>Streptophyta</taxon>
        <taxon>Embryophyta</taxon>
        <taxon>Tracheophyta</taxon>
        <taxon>Spermatophyta</taxon>
        <taxon>Magnoliopsida</taxon>
        <taxon>eudicotyledons</taxon>
        <taxon>Gunneridae</taxon>
        <taxon>Pentapetalae</taxon>
        <taxon>rosids</taxon>
        <taxon>malvids</taxon>
        <taxon>Brassicales</taxon>
        <taxon>Brassicaceae</taxon>
        <taxon>Camelineae</taxon>
        <taxon>Arabidopsis</taxon>
    </lineage>
</organism>
<reference evidence="2" key="1">
    <citation type="journal article" date="2011" name="Nat. Genet.">
        <title>The Arabidopsis lyrata genome sequence and the basis of rapid genome size change.</title>
        <authorList>
            <person name="Hu T.T."/>
            <person name="Pattyn P."/>
            <person name="Bakker E.G."/>
            <person name="Cao J."/>
            <person name="Cheng J.-F."/>
            <person name="Clark R.M."/>
            <person name="Fahlgren N."/>
            <person name="Fawcett J.A."/>
            <person name="Grimwood J."/>
            <person name="Gundlach H."/>
            <person name="Haberer G."/>
            <person name="Hollister J.D."/>
            <person name="Ossowski S."/>
            <person name="Ottilar R.P."/>
            <person name="Salamov A.A."/>
            <person name="Schneeberger K."/>
            <person name="Spannagl M."/>
            <person name="Wang X."/>
            <person name="Yang L."/>
            <person name="Nasrallah M.E."/>
            <person name="Bergelson J."/>
            <person name="Carrington J.C."/>
            <person name="Gaut B.S."/>
            <person name="Schmutz J."/>
            <person name="Mayer K.F.X."/>
            <person name="Van de Peer Y."/>
            <person name="Grigoriev I.V."/>
            <person name="Nordborg M."/>
            <person name="Weigel D."/>
            <person name="Guo Y.-L."/>
        </authorList>
    </citation>
    <scope>NUCLEOTIDE SEQUENCE [LARGE SCALE GENOMIC DNA]</scope>
    <source>
        <strain evidence="2">cv. MN47</strain>
    </source>
</reference>
<evidence type="ECO:0000313" key="1">
    <source>
        <dbReference type="EMBL" id="EFH41903.1"/>
    </source>
</evidence>
<protein>
    <submittedName>
        <fullName evidence="1">Predicted protein</fullName>
    </submittedName>
</protein>
<dbReference type="AlphaFoldDB" id="D7MM24"/>
<proteinExistence type="predicted"/>
<dbReference type="Proteomes" id="UP000008694">
    <property type="component" value="Unassembled WGS sequence"/>
</dbReference>
<evidence type="ECO:0000313" key="2">
    <source>
        <dbReference type="Proteomes" id="UP000008694"/>
    </source>
</evidence>
<dbReference type="HOGENOM" id="CLU_2999199_0_0_1"/>
<dbReference type="Gramene" id="scaffold_801156.1">
    <property type="protein sequence ID" value="scaffold_801156.1"/>
    <property type="gene ID" value="scaffold_801156.1"/>
</dbReference>
<dbReference type="EMBL" id="GL348720">
    <property type="protein sequence ID" value="EFH41903.1"/>
    <property type="molecule type" value="Genomic_DNA"/>
</dbReference>
<name>D7MM24_ARALL</name>
<sequence>MREWSNLIIHPRNAMIICGYDDFMYECLRLRQSGYNMMLAYRPRVTSDVVIKSATTK</sequence>